<dbReference type="Proteomes" id="UP000789920">
    <property type="component" value="Unassembled WGS sequence"/>
</dbReference>
<feature type="non-terminal residue" evidence="1">
    <location>
        <position position="1"/>
    </location>
</feature>
<comment type="caution">
    <text evidence="1">The sequence shown here is derived from an EMBL/GenBank/DDBJ whole genome shotgun (WGS) entry which is preliminary data.</text>
</comment>
<keyword evidence="2" id="KW-1185">Reference proteome</keyword>
<sequence length="159" mass="18083">HGGILYSRGRKDLLSTIAKNIEYSKTTVHDTLKRYAETGSTVPKKRPAKRKNQKVFVSILHCALRKCGLRSCVAYHKPLISASNKQNVVWSDESVLKQFSQNHNTQVWHTLTEEFDESCLVPTIKHSPGRSIIPICDRMNGEAYVNLLRRHAIPAVYQL</sequence>
<evidence type="ECO:0000313" key="1">
    <source>
        <dbReference type="EMBL" id="CAG8806997.1"/>
    </source>
</evidence>
<name>A0ACA9RSW1_9GLOM</name>
<organism evidence="1 2">
    <name type="scientific">Racocetra persica</name>
    <dbReference type="NCBI Taxonomy" id="160502"/>
    <lineage>
        <taxon>Eukaryota</taxon>
        <taxon>Fungi</taxon>
        <taxon>Fungi incertae sedis</taxon>
        <taxon>Mucoromycota</taxon>
        <taxon>Glomeromycotina</taxon>
        <taxon>Glomeromycetes</taxon>
        <taxon>Diversisporales</taxon>
        <taxon>Gigasporaceae</taxon>
        <taxon>Racocetra</taxon>
    </lineage>
</organism>
<accession>A0ACA9RSW1</accession>
<protein>
    <submittedName>
        <fullName evidence="1">3488_t:CDS:1</fullName>
    </submittedName>
</protein>
<dbReference type="EMBL" id="CAJVQC010067134">
    <property type="protein sequence ID" value="CAG8806997.1"/>
    <property type="molecule type" value="Genomic_DNA"/>
</dbReference>
<feature type="non-terminal residue" evidence="1">
    <location>
        <position position="159"/>
    </location>
</feature>
<evidence type="ECO:0000313" key="2">
    <source>
        <dbReference type="Proteomes" id="UP000789920"/>
    </source>
</evidence>
<gene>
    <name evidence="1" type="ORF">RPERSI_LOCUS22293</name>
</gene>
<proteinExistence type="predicted"/>
<reference evidence="1" key="1">
    <citation type="submission" date="2021-06" db="EMBL/GenBank/DDBJ databases">
        <authorList>
            <person name="Kallberg Y."/>
            <person name="Tangrot J."/>
            <person name="Rosling A."/>
        </authorList>
    </citation>
    <scope>NUCLEOTIDE SEQUENCE</scope>
    <source>
        <strain evidence="1">MA461A</strain>
    </source>
</reference>